<accession>A0A2I1G0V0</accession>
<evidence type="ECO:0000256" key="1">
    <source>
        <dbReference type="SAM" id="MobiDB-lite"/>
    </source>
</evidence>
<feature type="compositionally biased region" description="Basic and acidic residues" evidence="1">
    <location>
        <begin position="72"/>
        <end position="104"/>
    </location>
</feature>
<sequence length="161" mass="19015">MEHLSQIMRVQEFGLVGEMLIWPYRVLTDYKVAHGPTIFTLFNPVKKNRTNDVALVKQLEDKESKINQLPVSRKENEKKELTPMQVDKKEEKIHKKGREEKEWKTPSPNQRSSKAAKVIKEASEQVKLLRYQVRQTSKQATTVTPPWEREKRKLRNDTYID</sequence>
<organism evidence="2 3">
    <name type="scientific">Rhizophagus irregularis</name>
    <dbReference type="NCBI Taxonomy" id="588596"/>
    <lineage>
        <taxon>Eukaryota</taxon>
        <taxon>Fungi</taxon>
        <taxon>Fungi incertae sedis</taxon>
        <taxon>Mucoromycota</taxon>
        <taxon>Glomeromycotina</taxon>
        <taxon>Glomeromycetes</taxon>
        <taxon>Glomerales</taxon>
        <taxon>Glomeraceae</taxon>
        <taxon>Rhizophagus</taxon>
    </lineage>
</organism>
<dbReference type="AlphaFoldDB" id="A0A2I1G0V0"/>
<evidence type="ECO:0000313" key="2">
    <source>
        <dbReference type="EMBL" id="PKY40236.1"/>
    </source>
</evidence>
<reference evidence="2 3" key="1">
    <citation type="submission" date="2015-10" db="EMBL/GenBank/DDBJ databases">
        <title>Genome analyses suggest a sexual origin of heterokaryosis in a supposedly ancient asexual fungus.</title>
        <authorList>
            <person name="Ropars J."/>
            <person name="Sedzielewska K."/>
            <person name="Noel J."/>
            <person name="Charron P."/>
            <person name="Farinelli L."/>
            <person name="Marton T."/>
            <person name="Kruger M."/>
            <person name="Pelin A."/>
            <person name="Brachmann A."/>
            <person name="Corradi N."/>
        </authorList>
    </citation>
    <scope>NUCLEOTIDE SEQUENCE [LARGE SCALE GENOMIC DNA]</scope>
    <source>
        <strain evidence="2 3">A4</strain>
    </source>
</reference>
<dbReference type="VEuPathDB" id="FungiDB:RhiirFUN_004277"/>
<gene>
    <name evidence="2" type="ORF">RhiirA4_453562</name>
</gene>
<dbReference type="Proteomes" id="UP000234323">
    <property type="component" value="Unassembled WGS sequence"/>
</dbReference>
<dbReference type="VEuPathDB" id="FungiDB:RhiirA1_392929"/>
<feature type="compositionally biased region" description="Polar residues" evidence="1">
    <location>
        <begin position="135"/>
        <end position="144"/>
    </location>
</feature>
<evidence type="ECO:0000313" key="3">
    <source>
        <dbReference type="Proteomes" id="UP000234323"/>
    </source>
</evidence>
<proteinExistence type="predicted"/>
<feature type="compositionally biased region" description="Basic and acidic residues" evidence="1">
    <location>
        <begin position="147"/>
        <end position="161"/>
    </location>
</feature>
<comment type="caution">
    <text evidence="2">The sequence shown here is derived from an EMBL/GenBank/DDBJ whole genome shotgun (WGS) entry which is preliminary data.</text>
</comment>
<feature type="region of interest" description="Disordered" evidence="1">
    <location>
        <begin position="135"/>
        <end position="161"/>
    </location>
</feature>
<dbReference type="EMBL" id="LLXI01000092">
    <property type="protein sequence ID" value="PKY40236.1"/>
    <property type="molecule type" value="Genomic_DNA"/>
</dbReference>
<name>A0A2I1G0V0_9GLOM</name>
<protein>
    <submittedName>
        <fullName evidence="2">Uncharacterized protein</fullName>
    </submittedName>
</protein>
<keyword evidence="3" id="KW-1185">Reference proteome</keyword>
<feature type="region of interest" description="Disordered" evidence="1">
    <location>
        <begin position="69"/>
        <end position="117"/>
    </location>
</feature>